<dbReference type="EC" id="4.2.1.7" evidence="3"/>
<evidence type="ECO:0000313" key="3">
    <source>
        <dbReference type="EMBL" id="MBM7570318.1"/>
    </source>
</evidence>
<dbReference type="RefSeq" id="WP_204497748.1">
    <property type="nucleotide sequence ID" value="NZ_JAFBDR010000003.1"/>
</dbReference>
<proteinExistence type="predicted"/>
<feature type="domain" description="SAF" evidence="2">
    <location>
        <begin position="15"/>
        <end position="90"/>
    </location>
</feature>
<dbReference type="CDD" id="cd11613">
    <property type="entry name" value="SAF_AH_GD"/>
    <property type="match status" value="1"/>
</dbReference>
<dbReference type="InterPro" id="IPR044144">
    <property type="entry name" value="SAF_UxaA/GarD"/>
</dbReference>
<name>A0ABS2MX00_9BACI</name>
<dbReference type="SMART" id="SM00858">
    <property type="entry name" value="SAF"/>
    <property type="match status" value="1"/>
</dbReference>
<evidence type="ECO:0000313" key="4">
    <source>
        <dbReference type="Proteomes" id="UP001296943"/>
    </source>
</evidence>
<keyword evidence="4" id="KW-1185">Reference proteome</keyword>
<evidence type="ECO:0000256" key="1">
    <source>
        <dbReference type="ARBA" id="ARBA00023239"/>
    </source>
</evidence>
<dbReference type="EMBL" id="JAFBDR010000003">
    <property type="protein sequence ID" value="MBM7570318.1"/>
    <property type="molecule type" value="Genomic_DNA"/>
</dbReference>
<accession>A0ABS2MX00</accession>
<dbReference type="InterPro" id="IPR013974">
    <property type="entry name" value="SAF"/>
</dbReference>
<evidence type="ECO:0000259" key="2">
    <source>
        <dbReference type="SMART" id="SM00858"/>
    </source>
</evidence>
<comment type="caution">
    <text evidence="3">The sequence shown here is derived from an EMBL/GenBank/DDBJ whole genome shotgun (WGS) entry which is preliminary data.</text>
</comment>
<protein>
    <submittedName>
        <fullName evidence="3">Altronate dehydratase small subunit</fullName>
        <ecNumber evidence="3">4.2.1.7</ecNumber>
    </submittedName>
</protein>
<dbReference type="Gene3D" id="2.30.130.110">
    <property type="match status" value="1"/>
</dbReference>
<reference evidence="3 4" key="1">
    <citation type="submission" date="2021-01" db="EMBL/GenBank/DDBJ databases">
        <title>Genomic Encyclopedia of Type Strains, Phase IV (KMG-IV): sequencing the most valuable type-strain genomes for metagenomic binning, comparative biology and taxonomic classification.</title>
        <authorList>
            <person name="Goeker M."/>
        </authorList>
    </citation>
    <scope>NUCLEOTIDE SEQUENCE [LARGE SCALE GENOMIC DNA]</scope>
    <source>
        <strain evidence="3 4">DSM 23711</strain>
    </source>
</reference>
<dbReference type="Pfam" id="PF08666">
    <property type="entry name" value="SAF"/>
    <property type="match status" value="1"/>
</dbReference>
<sequence>MQEKEYKYVLLGELDSVAVALDNIPSGADVNIAYKSIKKTIKMIDSIEFGDKFAVRYMNQGDPIIKYGEIIGTATRPIKQGEHVHGQNFEGTRGRVS</sequence>
<keyword evidence="1 3" id="KW-0456">Lyase</keyword>
<organism evidence="3 4">
    <name type="scientific">Aquibacillus albus</name>
    <dbReference type="NCBI Taxonomy" id="1168171"/>
    <lineage>
        <taxon>Bacteria</taxon>
        <taxon>Bacillati</taxon>
        <taxon>Bacillota</taxon>
        <taxon>Bacilli</taxon>
        <taxon>Bacillales</taxon>
        <taxon>Bacillaceae</taxon>
        <taxon>Aquibacillus</taxon>
    </lineage>
</organism>
<dbReference type="GO" id="GO:0008789">
    <property type="term" value="F:altronate dehydratase activity"/>
    <property type="evidence" value="ECO:0007669"/>
    <property type="project" value="UniProtKB-EC"/>
</dbReference>
<gene>
    <name evidence="3" type="ORF">JOC48_000796</name>
</gene>
<dbReference type="Proteomes" id="UP001296943">
    <property type="component" value="Unassembled WGS sequence"/>
</dbReference>